<reference evidence="1 2" key="1">
    <citation type="submission" date="2020-08" db="EMBL/GenBank/DDBJ databases">
        <title>Genomic Encyclopedia of Type Strains, Phase IV (KMG-IV): sequencing the most valuable type-strain genomes for metagenomic binning, comparative biology and taxonomic classification.</title>
        <authorList>
            <person name="Goeker M."/>
        </authorList>
    </citation>
    <scope>NUCLEOTIDE SEQUENCE [LARGE SCALE GENOMIC DNA]</scope>
    <source>
        <strain evidence="1 2">DSM 29007</strain>
    </source>
</reference>
<evidence type="ECO:0000313" key="1">
    <source>
        <dbReference type="EMBL" id="MBB6069579.1"/>
    </source>
</evidence>
<dbReference type="Proteomes" id="UP000582837">
    <property type="component" value="Unassembled WGS sequence"/>
</dbReference>
<protein>
    <submittedName>
        <fullName evidence="1">Uncharacterized protein</fullName>
    </submittedName>
</protein>
<gene>
    <name evidence="1" type="ORF">HNQ61_001194</name>
</gene>
<dbReference type="SUPFAM" id="SSF101898">
    <property type="entry name" value="NHL repeat"/>
    <property type="match status" value="1"/>
</dbReference>
<keyword evidence="2" id="KW-1185">Reference proteome</keyword>
<dbReference type="RefSeq" id="WP_170037301.1">
    <property type="nucleotide sequence ID" value="NZ_JABDTL010000002.1"/>
</dbReference>
<name>A0A841GT04_9BACT</name>
<evidence type="ECO:0000313" key="2">
    <source>
        <dbReference type="Proteomes" id="UP000582837"/>
    </source>
</evidence>
<sequence>MPEAVGTFPRMVGAYPDGSLLLASDAAASNTAEFKTGVRRERSALLRVSPAGALIGQVAEVPSTEQYASVSPDGRGFRLQSLPFGRRTVMAISGNDLYVGTGEDAAIRAFGLDGSSRHLLRVPADRKRVAAADINQYWKRLVTSGSSRDGEGPPPGEIPYPDALPPYAALNVDRAGRLWVGESRLPREWDQPATWWVFRPDGALAATIRIPGRMHVLEIGEDWLLGREMDADERETVSLYRFRPAR</sequence>
<dbReference type="EMBL" id="JACHIA010000002">
    <property type="protein sequence ID" value="MBB6069579.1"/>
    <property type="molecule type" value="Genomic_DNA"/>
</dbReference>
<comment type="caution">
    <text evidence="1">The sequence shown here is derived from an EMBL/GenBank/DDBJ whole genome shotgun (WGS) entry which is preliminary data.</text>
</comment>
<proteinExistence type="predicted"/>
<organism evidence="1 2">
    <name type="scientific">Longimicrobium terrae</name>
    <dbReference type="NCBI Taxonomy" id="1639882"/>
    <lineage>
        <taxon>Bacteria</taxon>
        <taxon>Pseudomonadati</taxon>
        <taxon>Gemmatimonadota</taxon>
        <taxon>Longimicrobiia</taxon>
        <taxon>Longimicrobiales</taxon>
        <taxon>Longimicrobiaceae</taxon>
        <taxon>Longimicrobium</taxon>
    </lineage>
</organism>
<dbReference type="AlphaFoldDB" id="A0A841GT04"/>
<accession>A0A841GT04</accession>